<dbReference type="AlphaFoldDB" id="A0A364NLJ0"/>
<dbReference type="InterPro" id="IPR006076">
    <property type="entry name" value="FAD-dep_OxRdtase"/>
</dbReference>
<sequence length="431" mass="47729">MSSFQEHTSSWYAASRNLHRTWPKLEGRHDTQICIMGGGYTGINTAIELAERGFKVILLEANHIGWGASGRNGGELIRGIGHNLDQFTNRLGQEGVLALKKMGFEALEIVKTRINHYQIECDLHLGYADLATHNRHLPDLDSELDELTQLGYPHPVKRLNAQELKSEVVNSAFYKGALLDEGSGHLHPLNLLLGEALIAEQLGVQMYEQSEVLRIEKGERPTVITSEGVVTCDQLILGANAYLNSELDHWLGGKILPAGSYLIATEPLDPALCESLMPKRRAVADMRTELDYYRISADHRLIFGGLCTYTGKDPKNIADALKPNIQTVFPQLKPLKIAYEWGGMIGIGANRLPQIGQLPDCPSIFYAQAYAGHGVNATHLAAKLLAEKISGQGERFDWFAHVPHMTFPGGRRFRAPLLAAGMLWHKLKDAF</sequence>
<dbReference type="Proteomes" id="UP000250744">
    <property type="component" value="Unassembled WGS sequence"/>
</dbReference>
<dbReference type="OrthoDB" id="311718at2"/>
<evidence type="ECO:0000259" key="2">
    <source>
        <dbReference type="Pfam" id="PF01266"/>
    </source>
</evidence>
<dbReference type="GO" id="GO:0005737">
    <property type="term" value="C:cytoplasm"/>
    <property type="evidence" value="ECO:0007669"/>
    <property type="project" value="TreeGrafter"/>
</dbReference>
<reference evidence="3 4" key="1">
    <citation type="submission" date="2018-06" db="EMBL/GenBank/DDBJ databases">
        <title>Nitrincola tibetense sp. nov., isolated from Lake XuguoCo on Tibetan Plateau.</title>
        <authorList>
            <person name="Xing P."/>
        </authorList>
    </citation>
    <scope>NUCLEOTIDE SEQUENCE [LARGE SCALE GENOMIC DNA]</scope>
    <source>
        <strain evidence="4">xg18</strain>
    </source>
</reference>
<dbReference type="Pfam" id="PF01266">
    <property type="entry name" value="DAO"/>
    <property type="match status" value="1"/>
</dbReference>
<evidence type="ECO:0000313" key="3">
    <source>
        <dbReference type="EMBL" id="RAU17979.1"/>
    </source>
</evidence>
<dbReference type="Gene3D" id="3.30.9.10">
    <property type="entry name" value="D-Amino Acid Oxidase, subunit A, domain 2"/>
    <property type="match status" value="1"/>
</dbReference>
<dbReference type="Gene3D" id="3.50.50.60">
    <property type="entry name" value="FAD/NAD(P)-binding domain"/>
    <property type="match status" value="1"/>
</dbReference>
<dbReference type="EMBL" id="QKRX01000006">
    <property type="protein sequence ID" value="RAU17979.1"/>
    <property type="molecule type" value="Genomic_DNA"/>
</dbReference>
<dbReference type="PANTHER" id="PTHR13847">
    <property type="entry name" value="SARCOSINE DEHYDROGENASE-RELATED"/>
    <property type="match status" value="1"/>
</dbReference>
<feature type="domain" description="FAD dependent oxidoreductase" evidence="2">
    <location>
        <begin position="33"/>
        <end position="387"/>
    </location>
</feature>
<keyword evidence="1" id="KW-0560">Oxidoreductase</keyword>
<protein>
    <submittedName>
        <fullName evidence="3">FAD-dependent oxidoreductase</fullName>
    </submittedName>
</protein>
<evidence type="ECO:0000313" key="4">
    <source>
        <dbReference type="Proteomes" id="UP000250744"/>
    </source>
</evidence>
<dbReference type="RefSeq" id="WP_112159066.1">
    <property type="nucleotide sequence ID" value="NZ_QKRX01000006.1"/>
</dbReference>
<proteinExistence type="predicted"/>
<accession>A0A364NLJ0</accession>
<dbReference type="SUPFAM" id="SSF51905">
    <property type="entry name" value="FAD/NAD(P)-binding domain"/>
    <property type="match status" value="1"/>
</dbReference>
<keyword evidence="4" id="KW-1185">Reference proteome</keyword>
<organism evidence="3 4">
    <name type="scientific">Nitrincola tibetensis</name>
    <dbReference type="NCBI Taxonomy" id="2219697"/>
    <lineage>
        <taxon>Bacteria</taxon>
        <taxon>Pseudomonadati</taxon>
        <taxon>Pseudomonadota</taxon>
        <taxon>Gammaproteobacteria</taxon>
        <taxon>Oceanospirillales</taxon>
        <taxon>Oceanospirillaceae</taxon>
        <taxon>Nitrincola</taxon>
    </lineage>
</organism>
<gene>
    <name evidence="3" type="ORF">DN062_09305</name>
</gene>
<comment type="caution">
    <text evidence="3">The sequence shown here is derived from an EMBL/GenBank/DDBJ whole genome shotgun (WGS) entry which is preliminary data.</text>
</comment>
<dbReference type="PANTHER" id="PTHR13847:SF281">
    <property type="entry name" value="FAD DEPENDENT OXIDOREDUCTASE DOMAIN-CONTAINING PROTEIN"/>
    <property type="match status" value="1"/>
</dbReference>
<dbReference type="GO" id="GO:0016491">
    <property type="term" value="F:oxidoreductase activity"/>
    <property type="evidence" value="ECO:0007669"/>
    <property type="project" value="UniProtKB-KW"/>
</dbReference>
<dbReference type="InterPro" id="IPR036188">
    <property type="entry name" value="FAD/NAD-bd_sf"/>
</dbReference>
<name>A0A364NLJ0_9GAMM</name>
<evidence type="ECO:0000256" key="1">
    <source>
        <dbReference type="ARBA" id="ARBA00023002"/>
    </source>
</evidence>